<accession>A0A0A9T9K9</accession>
<organism evidence="1">
    <name type="scientific">Arundo donax</name>
    <name type="common">Giant reed</name>
    <name type="synonym">Donax arundinaceus</name>
    <dbReference type="NCBI Taxonomy" id="35708"/>
    <lineage>
        <taxon>Eukaryota</taxon>
        <taxon>Viridiplantae</taxon>
        <taxon>Streptophyta</taxon>
        <taxon>Embryophyta</taxon>
        <taxon>Tracheophyta</taxon>
        <taxon>Spermatophyta</taxon>
        <taxon>Magnoliopsida</taxon>
        <taxon>Liliopsida</taxon>
        <taxon>Poales</taxon>
        <taxon>Poaceae</taxon>
        <taxon>PACMAD clade</taxon>
        <taxon>Arundinoideae</taxon>
        <taxon>Arundineae</taxon>
        <taxon>Arundo</taxon>
    </lineage>
</organism>
<protein>
    <submittedName>
        <fullName evidence="1">Uncharacterized protein</fullName>
    </submittedName>
</protein>
<dbReference type="AlphaFoldDB" id="A0A0A9T9K9"/>
<proteinExistence type="predicted"/>
<name>A0A0A9T9K9_ARUDO</name>
<sequence>MVSNRRHASGRWCPGDEA</sequence>
<evidence type="ECO:0000313" key="1">
    <source>
        <dbReference type="EMBL" id="JAD39442.1"/>
    </source>
</evidence>
<dbReference type="EMBL" id="GBRH01258453">
    <property type="protein sequence ID" value="JAD39442.1"/>
    <property type="molecule type" value="Transcribed_RNA"/>
</dbReference>
<reference evidence="1" key="2">
    <citation type="journal article" date="2015" name="Data Brief">
        <title>Shoot transcriptome of the giant reed, Arundo donax.</title>
        <authorList>
            <person name="Barrero R.A."/>
            <person name="Guerrero F.D."/>
            <person name="Moolhuijzen P."/>
            <person name="Goolsby J.A."/>
            <person name="Tidwell J."/>
            <person name="Bellgard S.E."/>
            <person name="Bellgard M.I."/>
        </authorList>
    </citation>
    <scope>NUCLEOTIDE SEQUENCE</scope>
    <source>
        <tissue evidence="1">Shoot tissue taken approximately 20 cm above the soil surface</tissue>
    </source>
</reference>
<reference evidence="1" key="1">
    <citation type="submission" date="2014-09" db="EMBL/GenBank/DDBJ databases">
        <authorList>
            <person name="Magalhaes I.L.F."/>
            <person name="Oliveira U."/>
            <person name="Santos F.R."/>
            <person name="Vidigal T.H.D.A."/>
            <person name="Brescovit A.D."/>
            <person name="Santos A.J."/>
        </authorList>
    </citation>
    <scope>NUCLEOTIDE SEQUENCE</scope>
    <source>
        <tissue evidence="1">Shoot tissue taken approximately 20 cm above the soil surface</tissue>
    </source>
</reference>